<feature type="compositionally biased region" description="Polar residues" evidence="1">
    <location>
        <begin position="104"/>
        <end position="113"/>
    </location>
</feature>
<feature type="region of interest" description="Disordered" evidence="1">
    <location>
        <begin position="32"/>
        <end position="91"/>
    </location>
</feature>
<organism evidence="2 3">
    <name type="scientific">Cladonia borealis</name>
    <dbReference type="NCBI Taxonomy" id="184061"/>
    <lineage>
        <taxon>Eukaryota</taxon>
        <taxon>Fungi</taxon>
        <taxon>Dikarya</taxon>
        <taxon>Ascomycota</taxon>
        <taxon>Pezizomycotina</taxon>
        <taxon>Lecanoromycetes</taxon>
        <taxon>OSLEUM clade</taxon>
        <taxon>Lecanoromycetidae</taxon>
        <taxon>Lecanorales</taxon>
        <taxon>Lecanorineae</taxon>
        <taxon>Cladoniaceae</taxon>
        <taxon>Cladonia</taxon>
    </lineage>
</organism>
<dbReference type="AlphaFoldDB" id="A0AA39UZE6"/>
<feature type="compositionally biased region" description="Polar residues" evidence="1">
    <location>
        <begin position="129"/>
        <end position="138"/>
    </location>
</feature>
<feature type="region of interest" description="Disordered" evidence="1">
    <location>
        <begin position="104"/>
        <end position="251"/>
    </location>
</feature>
<evidence type="ECO:0000313" key="2">
    <source>
        <dbReference type="EMBL" id="KAK0509848.1"/>
    </source>
</evidence>
<feature type="region of interest" description="Disordered" evidence="1">
    <location>
        <begin position="274"/>
        <end position="315"/>
    </location>
</feature>
<feature type="compositionally biased region" description="Polar residues" evidence="1">
    <location>
        <begin position="32"/>
        <end position="42"/>
    </location>
</feature>
<feature type="compositionally biased region" description="Polar residues" evidence="1">
    <location>
        <begin position="186"/>
        <end position="230"/>
    </location>
</feature>
<proteinExistence type="predicted"/>
<evidence type="ECO:0000313" key="3">
    <source>
        <dbReference type="Proteomes" id="UP001166286"/>
    </source>
</evidence>
<comment type="caution">
    <text evidence="2">The sequence shown here is derived from an EMBL/GenBank/DDBJ whole genome shotgun (WGS) entry which is preliminary data.</text>
</comment>
<reference evidence="2" key="1">
    <citation type="submission" date="2023-03" db="EMBL/GenBank/DDBJ databases">
        <title>Complete genome of Cladonia borealis.</title>
        <authorList>
            <person name="Park H."/>
        </authorList>
    </citation>
    <scope>NUCLEOTIDE SEQUENCE</scope>
    <source>
        <strain evidence="2">ANT050790</strain>
    </source>
</reference>
<feature type="compositionally biased region" description="Polar residues" evidence="1">
    <location>
        <begin position="294"/>
        <end position="315"/>
    </location>
</feature>
<keyword evidence="3" id="KW-1185">Reference proteome</keyword>
<dbReference type="EMBL" id="JAFEKC020000017">
    <property type="protein sequence ID" value="KAK0509848.1"/>
    <property type="molecule type" value="Genomic_DNA"/>
</dbReference>
<accession>A0AA39UZE6</accession>
<protein>
    <submittedName>
        <fullName evidence="2">Uncharacterized protein</fullName>
    </submittedName>
</protein>
<gene>
    <name evidence="2" type="ORF">JMJ35_007242</name>
</gene>
<evidence type="ECO:0000256" key="1">
    <source>
        <dbReference type="SAM" id="MobiDB-lite"/>
    </source>
</evidence>
<sequence>MMRNQADQTAFGDGLDDDHAAAIMDTSSTALLVRPTTPSTPHVPNESLAANLGTLTKIPPKTAAPNSARKRKQLPDLSRSIPSPGHGAKMSNIFRDASTTLQALRSPPCQRSPNIKRSRLPFSKARNTRFGSASQANVKLSPPPFHEIEGDERISSNFATPSKHPPPLTEPLGEIHHPNSEAWRPRQSSSIAAVGSSPGSDDQYAHSSLDTIGTNPPSGANTDAQGTQIDSWLDGIPEPTENEASAGPQQDINEVGIPIARGTRLPLVATSYQSSQKPSTAPLIKPLGSPEAHFQTSSNKENMSPIKSSPSPTRTAPISQYIASTPSRFSTKSQIPPELIGKRRFVHPQSPQGHLSLQPKRRRARVDDSVINNYKAATKAGKDFTIHDDGLVQALADLSPLVERHRKGCGPKRERCRSYFDEDFVQDISPSTYGDKKSDGGIMLKNGTQVLGESSESAKLTKSKPFMEEAGTAAFDFQVQE</sequence>
<dbReference type="Proteomes" id="UP001166286">
    <property type="component" value="Unassembled WGS sequence"/>
</dbReference>
<name>A0AA39UZE6_9LECA</name>